<dbReference type="Proteomes" id="UP001183222">
    <property type="component" value="Unassembled WGS sequence"/>
</dbReference>
<accession>A0ABU2KDH2</accession>
<comment type="caution">
    <text evidence="1">The sequence shown here is derived from an EMBL/GenBank/DDBJ whole genome shotgun (WGS) entry which is preliminary data.</text>
</comment>
<gene>
    <name evidence="1" type="ORF">RM425_20225</name>
</gene>
<dbReference type="EMBL" id="JAVREI010000022">
    <property type="protein sequence ID" value="MDT0278235.1"/>
    <property type="molecule type" value="Genomic_DNA"/>
</dbReference>
<protein>
    <submittedName>
        <fullName evidence="1">DUF1440 domain-containing protein</fullName>
    </submittedName>
</protein>
<organism evidence="1 2">
    <name type="scientific">Blastococcus goldschmidtiae</name>
    <dbReference type="NCBI Taxonomy" id="3075546"/>
    <lineage>
        <taxon>Bacteria</taxon>
        <taxon>Bacillati</taxon>
        <taxon>Actinomycetota</taxon>
        <taxon>Actinomycetes</taxon>
        <taxon>Geodermatophilales</taxon>
        <taxon>Geodermatophilaceae</taxon>
        <taxon>Blastococcus</taxon>
    </lineage>
</organism>
<keyword evidence="2" id="KW-1185">Reference proteome</keyword>
<sequence>MKPTRALIDLALSAVAGYVGTKAMEPVSMKLYELESPAARAREDAARPGAPYRIAAEKLTGVFGLEFTDEQLDRLSLAFHYSLAIQWAPLYPLLRRRTGLGPAAAALATGAAMSVVADELMTPAFGFSAANLDYPLVTHVRGFLAHLTFGLAAAAVVETGWRITGTRP</sequence>
<evidence type="ECO:0000313" key="2">
    <source>
        <dbReference type="Proteomes" id="UP001183222"/>
    </source>
</evidence>
<reference evidence="2" key="1">
    <citation type="submission" date="2023-07" db="EMBL/GenBank/DDBJ databases">
        <title>30 novel species of actinomycetes from the DSMZ collection.</title>
        <authorList>
            <person name="Nouioui I."/>
        </authorList>
    </citation>
    <scope>NUCLEOTIDE SEQUENCE [LARGE SCALE GENOMIC DNA]</scope>
    <source>
        <strain evidence="2">DSM 46792</strain>
    </source>
</reference>
<name>A0ABU2KDH2_9ACTN</name>
<evidence type="ECO:0000313" key="1">
    <source>
        <dbReference type="EMBL" id="MDT0278235.1"/>
    </source>
</evidence>
<proteinExistence type="predicted"/>
<dbReference type="RefSeq" id="WP_311347033.1">
    <property type="nucleotide sequence ID" value="NZ_JAVREI010000022.1"/>
</dbReference>